<keyword evidence="10" id="KW-1185">Reference proteome</keyword>
<name>A0A1Y2HYC4_9FUNG</name>
<proteinExistence type="inferred from homology"/>
<feature type="non-terminal residue" evidence="9">
    <location>
        <position position="1"/>
    </location>
</feature>
<dbReference type="SMART" id="SM01312">
    <property type="entry name" value="RTC4"/>
    <property type="match status" value="1"/>
</dbReference>
<comment type="similarity">
    <text evidence="4">Belongs to the RTC4 family.</text>
</comment>
<evidence type="ECO:0000256" key="5">
    <source>
        <dbReference type="ARBA" id="ARBA00015162"/>
    </source>
</evidence>
<evidence type="ECO:0000256" key="7">
    <source>
        <dbReference type="ARBA" id="ARBA00023242"/>
    </source>
</evidence>
<evidence type="ECO:0000256" key="2">
    <source>
        <dbReference type="ARBA" id="ARBA00004123"/>
    </source>
</evidence>
<gene>
    <name evidence="9" type="ORF">BCR44DRAFT_123906</name>
</gene>
<evidence type="ECO:0000256" key="6">
    <source>
        <dbReference type="ARBA" id="ARBA00022490"/>
    </source>
</evidence>
<comment type="subcellular location">
    <subcellularLocation>
        <location evidence="3">Cytoplasm</location>
    </subcellularLocation>
    <subcellularLocation>
        <location evidence="2">Nucleus</location>
    </subcellularLocation>
</comment>
<evidence type="ECO:0000313" key="9">
    <source>
        <dbReference type="EMBL" id="ORZ39617.1"/>
    </source>
</evidence>
<dbReference type="EMBL" id="MCFL01000005">
    <property type="protein sequence ID" value="ORZ39617.1"/>
    <property type="molecule type" value="Genomic_DNA"/>
</dbReference>
<dbReference type="PANTHER" id="PTHR41391:SF1">
    <property type="entry name" value="RESTRICTION OF TELOMERE CAPPING PROTEIN 4"/>
    <property type="match status" value="1"/>
</dbReference>
<protein>
    <recommendedName>
        <fullName evidence="5">Restriction of telomere capping protein 4</fullName>
    </recommendedName>
</protein>
<reference evidence="9 10" key="1">
    <citation type="submission" date="2016-07" db="EMBL/GenBank/DDBJ databases">
        <title>Pervasive Adenine N6-methylation of Active Genes in Fungi.</title>
        <authorList>
            <consortium name="DOE Joint Genome Institute"/>
            <person name="Mondo S.J."/>
            <person name="Dannebaum R.O."/>
            <person name="Kuo R.C."/>
            <person name="Labutti K."/>
            <person name="Haridas S."/>
            <person name="Kuo A."/>
            <person name="Salamov A."/>
            <person name="Ahrendt S.R."/>
            <person name="Lipzen A."/>
            <person name="Sullivan W."/>
            <person name="Andreopoulos W.B."/>
            <person name="Clum A."/>
            <person name="Lindquist E."/>
            <person name="Daum C."/>
            <person name="Ramamoorthy G.K."/>
            <person name="Gryganskyi A."/>
            <person name="Culley D."/>
            <person name="Magnuson J.K."/>
            <person name="James T.Y."/>
            <person name="O'Malley M.A."/>
            <person name="Stajich J.E."/>
            <person name="Spatafora J.W."/>
            <person name="Visel A."/>
            <person name="Grigoriev I.V."/>
        </authorList>
    </citation>
    <scope>NUCLEOTIDE SEQUENCE [LARGE SCALE GENOMIC DNA]</scope>
    <source>
        <strain evidence="9 10">PL171</strain>
    </source>
</reference>
<dbReference type="GO" id="GO:0005737">
    <property type="term" value="C:cytoplasm"/>
    <property type="evidence" value="ECO:0007669"/>
    <property type="project" value="UniProtKB-SubCell"/>
</dbReference>
<evidence type="ECO:0000259" key="8">
    <source>
        <dbReference type="SMART" id="SM01312"/>
    </source>
</evidence>
<evidence type="ECO:0000256" key="3">
    <source>
        <dbReference type="ARBA" id="ARBA00004496"/>
    </source>
</evidence>
<evidence type="ECO:0000256" key="1">
    <source>
        <dbReference type="ARBA" id="ARBA00002738"/>
    </source>
</evidence>
<comment type="caution">
    <text evidence="9">The sequence shown here is derived from an EMBL/GenBank/DDBJ whole genome shotgun (WGS) entry which is preliminary data.</text>
</comment>
<dbReference type="Proteomes" id="UP000193411">
    <property type="component" value="Unassembled WGS sequence"/>
</dbReference>
<feature type="domain" description="Restriction of telomere capping protein 4 C-terminal" evidence="8">
    <location>
        <begin position="144"/>
        <end position="257"/>
    </location>
</feature>
<keyword evidence="7" id="KW-0539">Nucleus</keyword>
<evidence type="ECO:0000313" key="10">
    <source>
        <dbReference type="Proteomes" id="UP000193411"/>
    </source>
</evidence>
<keyword evidence="6" id="KW-0963">Cytoplasm</keyword>
<dbReference type="PANTHER" id="PTHR41391">
    <property type="entry name" value="RESTRICTION OF TELOMERE CAPPING PROTEIN 4"/>
    <property type="match status" value="1"/>
</dbReference>
<dbReference type="InterPro" id="IPR028094">
    <property type="entry name" value="RTC4_C"/>
</dbReference>
<dbReference type="Pfam" id="PF14474">
    <property type="entry name" value="RTC4"/>
    <property type="match status" value="1"/>
</dbReference>
<dbReference type="OrthoDB" id="128308at2759"/>
<dbReference type="GO" id="GO:0005634">
    <property type="term" value="C:nucleus"/>
    <property type="evidence" value="ECO:0007669"/>
    <property type="project" value="UniProtKB-SubCell"/>
</dbReference>
<evidence type="ECO:0000256" key="4">
    <source>
        <dbReference type="ARBA" id="ARBA00009461"/>
    </source>
</evidence>
<dbReference type="InterPro" id="IPR039024">
    <property type="entry name" value="RTC4"/>
</dbReference>
<dbReference type="AlphaFoldDB" id="A0A1Y2HYC4"/>
<comment type="function">
    <text evidence="1">May be involved in a process influencing telomere capping.</text>
</comment>
<organism evidence="9 10">
    <name type="scientific">Catenaria anguillulae PL171</name>
    <dbReference type="NCBI Taxonomy" id="765915"/>
    <lineage>
        <taxon>Eukaryota</taxon>
        <taxon>Fungi</taxon>
        <taxon>Fungi incertae sedis</taxon>
        <taxon>Blastocladiomycota</taxon>
        <taxon>Blastocladiomycetes</taxon>
        <taxon>Blastocladiales</taxon>
        <taxon>Catenariaceae</taxon>
        <taxon>Catenaria</taxon>
    </lineage>
</organism>
<sequence length="260" mass="29434">KAAATHFTCPFCGKTVSNAWDDVIDDVYQRILKYVPPLVKGAQKLKRQTRECKLEFIHKHQFDTSMSNNMDEHVRATKPICDKHKRRAVLLEAQEKGWPKPEAIDWERFAQRIRADGFLDLLDGVVESYHTSPYGGVYAHMVQVYNECGGGARYRNQAMLSKKLEMNRVGYYGQRGAFELFNALADAFLHDPVSALGPAELGAFRESEFVSDILVPTAGVILIQQDMQAELGREVSFDEAWDKMKETAEYGDVIAPLQKT</sequence>
<accession>A0A1Y2HYC4</accession>